<evidence type="ECO:0000313" key="1">
    <source>
        <dbReference type="EMBL" id="EKD25402.1"/>
    </source>
</evidence>
<dbReference type="EMBL" id="AMFJ01036075">
    <property type="protein sequence ID" value="EKD25402.1"/>
    <property type="molecule type" value="Genomic_DNA"/>
</dbReference>
<proteinExistence type="predicted"/>
<protein>
    <submittedName>
        <fullName evidence="1">Uncharacterized protein</fullName>
    </submittedName>
</protein>
<reference evidence="1" key="1">
    <citation type="journal article" date="2012" name="Science">
        <title>Fermentation, hydrogen, and sulfur metabolism in multiple uncultivated bacterial phyla.</title>
        <authorList>
            <person name="Wrighton K.C."/>
            <person name="Thomas B.C."/>
            <person name="Sharon I."/>
            <person name="Miller C.S."/>
            <person name="Castelle C.J."/>
            <person name="VerBerkmoes N.C."/>
            <person name="Wilkins M.J."/>
            <person name="Hettich R.L."/>
            <person name="Lipton M.S."/>
            <person name="Williams K.H."/>
            <person name="Long P.E."/>
            <person name="Banfield J.F."/>
        </authorList>
    </citation>
    <scope>NUCLEOTIDE SEQUENCE [LARGE SCALE GENOMIC DNA]</scope>
</reference>
<accession>K1XJN4</accession>
<name>K1XJN4_9BACT</name>
<dbReference type="AlphaFoldDB" id="K1XJN4"/>
<comment type="caution">
    <text evidence="1">The sequence shown here is derived from an EMBL/GenBank/DDBJ whole genome shotgun (WGS) entry which is preliminary data.</text>
</comment>
<sequence>MISCCLSDLEKSEVECLDLAYCNAFSPSIRFIPVSKCIVIYCDSPLGKVVSVSISGTSTIIPSSVSITFLNPSKSIKA</sequence>
<gene>
    <name evidence="1" type="ORF">ACD_80C00068G0001</name>
</gene>
<organism evidence="1">
    <name type="scientific">uncultured bacterium</name>
    <name type="common">gcode 4</name>
    <dbReference type="NCBI Taxonomy" id="1234023"/>
    <lineage>
        <taxon>Bacteria</taxon>
        <taxon>environmental samples</taxon>
    </lineage>
</organism>